<evidence type="ECO:0000256" key="2">
    <source>
        <dbReference type="ARBA" id="ARBA00023445"/>
    </source>
</evidence>
<evidence type="ECO:0000256" key="1">
    <source>
        <dbReference type="ARBA" id="ARBA00023002"/>
    </source>
</evidence>
<dbReference type="SUPFAM" id="SSF51735">
    <property type="entry name" value="NAD(P)-binding Rossmann-fold domains"/>
    <property type="match status" value="1"/>
</dbReference>
<dbReference type="GO" id="GO:0016616">
    <property type="term" value="F:oxidoreductase activity, acting on the CH-OH group of donors, NAD or NADP as acceptor"/>
    <property type="evidence" value="ECO:0007669"/>
    <property type="project" value="TreeGrafter"/>
</dbReference>
<dbReference type="PANTHER" id="PTHR10366">
    <property type="entry name" value="NAD DEPENDENT EPIMERASE/DEHYDRATASE"/>
    <property type="match status" value="1"/>
</dbReference>
<organism evidence="4">
    <name type="scientific">marine metagenome</name>
    <dbReference type="NCBI Taxonomy" id="408172"/>
    <lineage>
        <taxon>unclassified sequences</taxon>
        <taxon>metagenomes</taxon>
        <taxon>ecological metagenomes</taxon>
    </lineage>
</organism>
<dbReference type="Gene3D" id="3.40.50.720">
    <property type="entry name" value="NAD(P)-binding Rossmann-like Domain"/>
    <property type="match status" value="1"/>
</dbReference>
<reference evidence="4" key="1">
    <citation type="submission" date="2018-05" db="EMBL/GenBank/DDBJ databases">
        <authorList>
            <person name="Lanie J.A."/>
            <person name="Ng W.-L."/>
            <person name="Kazmierczak K.M."/>
            <person name="Andrzejewski T.M."/>
            <person name="Davidsen T.M."/>
            <person name="Wayne K.J."/>
            <person name="Tettelin H."/>
            <person name="Glass J.I."/>
            <person name="Rusch D."/>
            <person name="Podicherti R."/>
            <person name="Tsui H.-C.T."/>
            <person name="Winkler M.E."/>
        </authorList>
    </citation>
    <scope>NUCLEOTIDE SEQUENCE</scope>
</reference>
<dbReference type="EMBL" id="UINC01000011">
    <property type="protein sequence ID" value="SUZ47343.1"/>
    <property type="molecule type" value="Genomic_DNA"/>
</dbReference>
<keyword evidence="1" id="KW-0560">Oxidoreductase</keyword>
<name>A0A381N134_9ZZZZ</name>
<dbReference type="PANTHER" id="PTHR10366:SF564">
    <property type="entry name" value="STEROL-4-ALPHA-CARBOXYLATE 3-DEHYDROGENASE, DECARBOXYLATING"/>
    <property type="match status" value="1"/>
</dbReference>
<gene>
    <name evidence="4" type="ORF">METZ01_LOCUS197</name>
</gene>
<sequence>MPAVTSSEGPVAVTGASGYIGSHVVISLMKRGYDVRACITDPDDPDKTEHLLALNSAGYSGTVELHTANLLDIGSYDRPFSECSAILHVGTAMGYGGANNPRQVYDGAVNGTDNVLTSVRNAGTVKRFIYTSSFAAIGHPAPPGYIYTEDDWASDNRDNDSNWNLDNLEEKGETGYAMAKVETEHMVNRVAKEDGRFESISVCPIVVLGPLLSKVHELVGSWQWFLGRMLAGKPCQRGWQALWNIVDVRDVAESQVLMIESDVCKNGDRYQLSATDESGEIDCMQLQAHLLQLFPHIDVGGAPDELAPMLEKYGKVYDAPRAHCDKARADLGLQTHAIEDTLRETGQTMMDLGLVTAKLK</sequence>
<dbReference type="InterPro" id="IPR050425">
    <property type="entry name" value="NAD(P)_dehydrat-like"/>
</dbReference>
<evidence type="ECO:0000313" key="4">
    <source>
        <dbReference type="EMBL" id="SUZ47343.1"/>
    </source>
</evidence>
<dbReference type="Pfam" id="PF01370">
    <property type="entry name" value="Epimerase"/>
    <property type="match status" value="1"/>
</dbReference>
<proteinExistence type="inferred from homology"/>
<dbReference type="InterPro" id="IPR036291">
    <property type="entry name" value="NAD(P)-bd_dom_sf"/>
</dbReference>
<comment type="similarity">
    <text evidence="2">Belongs to the NAD(P)-dependent epimerase/dehydratase family. Dihydroflavonol-4-reductase subfamily.</text>
</comment>
<protein>
    <recommendedName>
        <fullName evidence="3">NAD-dependent epimerase/dehydratase domain-containing protein</fullName>
    </recommendedName>
</protein>
<feature type="domain" description="NAD-dependent epimerase/dehydratase" evidence="3">
    <location>
        <begin position="11"/>
        <end position="270"/>
    </location>
</feature>
<dbReference type="InterPro" id="IPR001509">
    <property type="entry name" value="Epimerase_deHydtase"/>
</dbReference>
<evidence type="ECO:0000259" key="3">
    <source>
        <dbReference type="Pfam" id="PF01370"/>
    </source>
</evidence>
<accession>A0A381N134</accession>
<dbReference type="AlphaFoldDB" id="A0A381N134"/>